<feature type="transmembrane region" description="Helical" evidence="9">
    <location>
        <begin position="498"/>
        <end position="524"/>
    </location>
</feature>
<feature type="compositionally biased region" description="Basic and acidic residues" evidence="8">
    <location>
        <begin position="478"/>
        <end position="490"/>
    </location>
</feature>
<feature type="transmembrane region" description="Helical" evidence="9">
    <location>
        <begin position="331"/>
        <end position="351"/>
    </location>
</feature>
<feature type="transmembrane region" description="Helical" evidence="9">
    <location>
        <begin position="139"/>
        <end position="158"/>
    </location>
</feature>
<dbReference type="SUPFAM" id="SSF161111">
    <property type="entry name" value="Cation efflux protein transmembrane domain-like"/>
    <property type="match status" value="1"/>
</dbReference>
<keyword evidence="4 9" id="KW-0812">Transmembrane</keyword>
<reference evidence="11" key="1">
    <citation type="journal article" date="2020" name="J. Eukaryot. Microbiol.">
        <title>De novo Sequencing, Assembly and Annotation of the Transcriptome for the Free-Living Testate Amoeba Arcella intermedia.</title>
        <authorList>
            <person name="Ribeiro G.M."/>
            <person name="Porfirio-Sousa A.L."/>
            <person name="Maurer-Alcala X.X."/>
            <person name="Katz L.A."/>
            <person name="Lahr D.J.G."/>
        </authorList>
    </citation>
    <scope>NUCLEOTIDE SEQUENCE</scope>
</reference>
<dbReference type="Gene3D" id="1.20.1510.10">
    <property type="entry name" value="Cation efflux protein transmembrane domain"/>
    <property type="match status" value="1"/>
</dbReference>
<evidence type="ECO:0000256" key="9">
    <source>
        <dbReference type="SAM" id="Phobius"/>
    </source>
</evidence>
<comment type="similarity">
    <text evidence="2">Belongs to the cation diffusion facilitator (CDF) transporter (TC 2.A.4) family. SLC30A subfamily.</text>
</comment>
<feature type="region of interest" description="Disordered" evidence="8">
    <location>
        <begin position="458"/>
        <end position="491"/>
    </location>
</feature>
<dbReference type="NCBIfam" id="TIGR01297">
    <property type="entry name" value="CDF"/>
    <property type="match status" value="1"/>
</dbReference>
<evidence type="ECO:0000256" key="5">
    <source>
        <dbReference type="ARBA" id="ARBA00022989"/>
    </source>
</evidence>
<feature type="transmembrane region" description="Helical" evidence="9">
    <location>
        <begin position="536"/>
        <end position="558"/>
    </location>
</feature>
<dbReference type="PANTHER" id="PTHR45755">
    <property type="match status" value="1"/>
</dbReference>
<evidence type="ECO:0000313" key="11">
    <source>
        <dbReference type="EMBL" id="NDV30138.1"/>
    </source>
</evidence>
<dbReference type="Pfam" id="PF01545">
    <property type="entry name" value="Cation_efflux"/>
    <property type="match status" value="1"/>
</dbReference>
<dbReference type="GO" id="GO:0005385">
    <property type="term" value="F:zinc ion transmembrane transporter activity"/>
    <property type="evidence" value="ECO:0007669"/>
    <property type="project" value="InterPro"/>
</dbReference>
<sequence length="648" mass="73431">MFVLAVVKGARVLGIESATQLLLRDFPTSLFAFLVLSVLTLSLGLVHRPWTKLLTTNHWVLAVGYSLVLLLNILLWALTLKHYGPLRMLLSSDYSEFAWMAMFSLCTGRDGSQIVGGVLLLAANLFLFLFGGPLPETNWYGGFMLVLYISSTILRTRIGKQLQPKFRSSTRTKDAGGKLLLSISSFSATLIVSPFAIYNTAYFYPSEIPFFSSVLWVLGIAFVLFVVDYYMEYFGRLNLLQKTHIQCTLSTGFVVGILYEWYFGLSDSNQWMYLLVGFVLVLVGFTKISEEGDRVNFLPVFNESHTVSTSYIPVNQKILRQIWTSKDSRKIFLFLLVNLTFTFVELTYGWWTNSLGLITDSFHMLFDCIALAIGLFASVIKNLSPNNSFTFGYGRVQVLSGFVNGVFLVFIAVSIFFEALKRLWEPPEIETEKLLLVSTIGFFVNLVGLFAFHDHSGHGHSHAPKKDKKPHNHSHSHDHHDHHDHNPHDESEVEDDNLYAVFLHILADTLGSVSVIISSILIYLYDWHRSDPICSLIISTLITVSVLPLIKHTTMILLHRSPKKFEKNHSLFMNQILQIPGVKDVMEVHVWSLTPAQLVGTLNVLIEDEANESMVLEETNSLFRKFNITQTTVQINKNLSETTKYSWN</sequence>
<dbReference type="InterPro" id="IPR002524">
    <property type="entry name" value="Cation_efflux"/>
</dbReference>
<name>A0A6B2KZV9_9EUKA</name>
<evidence type="ECO:0000256" key="3">
    <source>
        <dbReference type="ARBA" id="ARBA00022448"/>
    </source>
</evidence>
<evidence type="ECO:0000256" key="6">
    <source>
        <dbReference type="ARBA" id="ARBA00023065"/>
    </source>
</evidence>
<feature type="domain" description="Cation efflux protein transmembrane" evidence="10">
    <location>
        <begin position="331"/>
        <end position="558"/>
    </location>
</feature>
<keyword evidence="7 9" id="KW-0472">Membrane</keyword>
<feature type="transmembrane region" description="Helical" evidence="9">
    <location>
        <begin position="210"/>
        <end position="231"/>
    </location>
</feature>
<dbReference type="InterPro" id="IPR027469">
    <property type="entry name" value="Cation_efflux_TMD_sf"/>
</dbReference>
<dbReference type="FunFam" id="1.20.1510.10:FF:000014">
    <property type="entry name" value="Cation efflux protein/ zinc transporter"/>
    <property type="match status" value="1"/>
</dbReference>
<keyword evidence="5 9" id="KW-1133">Transmembrane helix</keyword>
<dbReference type="GO" id="GO:0031410">
    <property type="term" value="C:cytoplasmic vesicle"/>
    <property type="evidence" value="ECO:0007669"/>
    <property type="project" value="TreeGrafter"/>
</dbReference>
<feature type="transmembrane region" description="Helical" evidence="9">
    <location>
        <begin position="179"/>
        <end position="198"/>
    </location>
</feature>
<feature type="transmembrane region" description="Helical" evidence="9">
    <location>
        <begin position="396"/>
        <end position="417"/>
    </location>
</feature>
<dbReference type="AlphaFoldDB" id="A0A6B2KZV9"/>
<evidence type="ECO:0000256" key="2">
    <source>
        <dbReference type="ARBA" id="ARBA00008873"/>
    </source>
</evidence>
<organism evidence="11">
    <name type="scientific">Arcella intermedia</name>
    <dbReference type="NCBI Taxonomy" id="1963864"/>
    <lineage>
        <taxon>Eukaryota</taxon>
        <taxon>Amoebozoa</taxon>
        <taxon>Tubulinea</taxon>
        <taxon>Elardia</taxon>
        <taxon>Arcellinida</taxon>
        <taxon>Sphaerothecina</taxon>
        <taxon>Arcellidae</taxon>
        <taxon>Arcella</taxon>
    </lineage>
</organism>
<evidence type="ECO:0000256" key="4">
    <source>
        <dbReference type="ARBA" id="ARBA00022692"/>
    </source>
</evidence>
<dbReference type="PANTHER" id="PTHR45755:SF4">
    <property type="entry name" value="ZINC TRANSPORTER 7"/>
    <property type="match status" value="1"/>
</dbReference>
<evidence type="ECO:0000259" key="10">
    <source>
        <dbReference type="Pfam" id="PF01545"/>
    </source>
</evidence>
<evidence type="ECO:0000256" key="1">
    <source>
        <dbReference type="ARBA" id="ARBA00004141"/>
    </source>
</evidence>
<feature type="transmembrane region" description="Helical" evidence="9">
    <location>
        <begin position="114"/>
        <end position="133"/>
    </location>
</feature>
<evidence type="ECO:0000256" key="8">
    <source>
        <dbReference type="SAM" id="MobiDB-lite"/>
    </source>
</evidence>
<dbReference type="GO" id="GO:1904257">
    <property type="term" value="P:zinc ion import into Golgi lumen"/>
    <property type="evidence" value="ECO:0007669"/>
    <property type="project" value="TreeGrafter"/>
</dbReference>
<evidence type="ECO:0000256" key="7">
    <source>
        <dbReference type="ARBA" id="ARBA00023136"/>
    </source>
</evidence>
<dbReference type="GO" id="GO:0005794">
    <property type="term" value="C:Golgi apparatus"/>
    <property type="evidence" value="ECO:0007669"/>
    <property type="project" value="TreeGrafter"/>
</dbReference>
<dbReference type="GO" id="GO:0006882">
    <property type="term" value="P:intracellular zinc ion homeostasis"/>
    <property type="evidence" value="ECO:0007669"/>
    <property type="project" value="InterPro"/>
</dbReference>
<proteinExistence type="inferred from homology"/>
<feature type="transmembrane region" description="Helical" evidence="9">
    <location>
        <begin position="30"/>
        <end position="47"/>
    </location>
</feature>
<protein>
    <recommendedName>
        <fullName evidence="10">Cation efflux protein transmembrane domain-containing protein</fullName>
    </recommendedName>
</protein>
<feature type="transmembrane region" description="Helical" evidence="9">
    <location>
        <begin position="433"/>
        <end position="452"/>
    </location>
</feature>
<accession>A0A6B2KZV9</accession>
<feature type="compositionally biased region" description="Basic residues" evidence="8">
    <location>
        <begin position="458"/>
        <end position="477"/>
    </location>
</feature>
<feature type="transmembrane region" description="Helical" evidence="9">
    <location>
        <begin position="59"/>
        <end position="80"/>
    </location>
</feature>
<feature type="transmembrane region" description="Helical" evidence="9">
    <location>
        <begin position="270"/>
        <end position="288"/>
    </location>
</feature>
<keyword evidence="3" id="KW-0813">Transport</keyword>
<dbReference type="GO" id="GO:0016020">
    <property type="term" value="C:membrane"/>
    <property type="evidence" value="ECO:0007669"/>
    <property type="project" value="UniProtKB-SubCell"/>
</dbReference>
<dbReference type="EMBL" id="GIBP01001169">
    <property type="protein sequence ID" value="NDV30138.1"/>
    <property type="molecule type" value="Transcribed_RNA"/>
</dbReference>
<keyword evidence="6" id="KW-0406">Ion transport</keyword>
<feature type="transmembrane region" description="Helical" evidence="9">
    <location>
        <begin position="363"/>
        <end position="384"/>
    </location>
</feature>
<dbReference type="InterPro" id="IPR045316">
    <property type="entry name" value="Msc2-like"/>
</dbReference>
<dbReference type="InterPro" id="IPR058533">
    <property type="entry name" value="Cation_efflux_TM"/>
</dbReference>
<comment type="subcellular location">
    <subcellularLocation>
        <location evidence="1">Membrane</location>
        <topology evidence="1">Multi-pass membrane protein</topology>
    </subcellularLocation>
</comment>
<feature type="transmembrane region" description="Helical" evidence="9">
    <location>
        <begin position="243"/>
        <end position="264"/>
    </location>
</feature>